<reference evidence="8 9" key="1">
    <citation type="submission" date="2017-04" db="EMBL/GenBank/DDBJ databases">
        <title>Compelte genome sequence of WV33.</title>
        <authorList>
            <person name="Lee P.C."/>
        </authorList>
    </citation>
    <scope>NUCLEOTIDE SEQUENCE [LARGE SCALE GENOMIC DNA]</scope>
    <source>
        <strain evidence="8 9">WV33</strain>
    </source>
</reference>
<keyword evidence="9" id="KW-1185">Reference proteome</keyword>
<comment type="similarity">
    <text evidence="1">Belongs to the glycosyl hydrolase 2 family.</text>
</comment>
<protein>
    <recommendedName>
        <fullName evidence="10">Beta-galactosidase</fullName>
    </recommendedName>
</protein>
<evidence type="ECO:0008006" key="10">
    <source>
        <dbReference type="Google" id="ProtNLM"/>
    </source>
</evidence>
<dbReference type="InterPro" id="IPR006102">
    <property type="entry name" value="Ig-like_GH2"/>
</dbReference>
<dbReference type="Gene3D" id="2.60.120.260">
    <property type="entry name" value="Galactose-binding domain-like"/>
    <property type="match status" value="1"/>
</dbReference>
<dbReference type="InterPro" id="IPR017853">
    <property type="entry name" value="GH"/>
</dbReference>
<dbReference type="KEGG" id="ffa:FFWV33_15170"/>
<keyword evidence="2" id="KW-0378">Hydrolase</keyword>
<evidence type="ECO:0000256" key="4">
    <source>
        <dbReference type="SAM" id="SignalP"/>
    </source>
</evidence>
<gene>
    <name evidence="8" type="ORF">FFWV33_15170</name>
</gene>
<dbReference type="Proteomes" id="UP000244527">
    <property type="component" value="Chromosome"/>
</dbReference>
<dbReference type="GO" id="GO:0004553">
    <property type="term" value="F:hydrolase activity, hydrolyzing O-glycosyl compounds"/>
    <property type="evidence" value="ECO:0007669"/>
    <property type="project" value="InterPro"/>
</dbReference>
<dbReference type="SUPFAM" id="SSF51445">
    <property type="entry name" value="(Trans)glycosidases"/>
    <property type="match status" value="1"/>
</dbReference>
<organism evidence="8 9">
    <name type="scientific">Flavobacterium faecale</name>
    <dbReference type="NCBI Taxonomy" id="1355330"/>
    <lineage>
        <taxon>Bacteria</taxon>
        <taxon>Pseudomonadati</taxon>
        <taxon>Bacteroidota</taxon>
        <taxon>Flavobacteriia</taxon>
        <taxon>Flavobacteriales</taxon>
        <taxon>Flavobacteriaceae</taxon>
        <taxon>Flavobacterium</taxon>
    </lineage>
</organism>
<evidence type="ECO:0000313" key="8">
    <source>
        <dbReference type="EMBL" id="AWG22772.1"/>
    </source>
</evidence>
<sequence>MKLKIAITTGLISLAMQAQVPFVKERNHINLTDWIYAKGINFNAQKNSFDIQNWQAVKVPHTYSMDAINAIGYYRGESWYRTPVTIPQSMDGQRIFIRFEGVGQQAELYFNEKKIGEHKGGYSAFCYEITDLAQANKPNLLAVKVTNEPDFKVIPTVDKLFNLYGGIYRPVQVFSTPKTNIDPNYYASSGVFVELKELQKDLATIQIRTHLSTSTPGQNSTINYTILDAKNKVVAQEKRTISSFKKDTILSENFQIKKPILWNGRQNPHRYHAEISVTSNNETDKINQSFGIKTVSANADTGFHLNNEPYRLYGVAMHQEWEQNGPALSDQQHQQDMDLVDEIGATGLRLSHYQHSDLTYELADEKGILVWTEIPFVHDYSSREDGNAKQQLTELILQNYNHPSIFTWGLWNEVRAHKSKNEPCVLLVEDLKKLAHKLDPNRLTASASDRGITGNMENITDLQAWNKYFGWYGGKYGDFAKWLDEAHTQNPTIPLGISEYGSGANIKDQDETINNKPFGIHFPEIDQTHGHEITWEIIKDRPFVWGSFVWNMFDFSVAGWNRGGVANRNHKGLITYDRSTKKDAFYFYKTNWNSEPQLYIAERRNTNDHSNPTTVKIYTNQPAATLYLNGKKIETQKLISDIRIIEFKNIEHQKGNNKIEVKAGKLSDEINWISP</sequence>
<evidence type="ECO:0000256" key="3">
    <source>
        <dbReference type="ARBA" id="ARBA00023295"/>
    </source>
</evidence>
<evidence type="ECO:0000256" key="2">
    <source>
        <dbReference type="ARBA" id="ARBA00022801"/>
    </source>
</evidence>
<evidence type="ECO:0000259" key="7">
    <source>
        <dbReference type="Pfam" id="PF02837"/>
    </source>
</evidence>
<feature type="domain" description="Glycoside hydrolase family 2 immunoglobulin-like beta-sandwich" evidence="5">
    <location>
        <begin position="198"/>
        <end position="293"/>
    </location>
</feature>
<dbReference type="RefSeq" id="WP_108741690.1">
    <property type="nucleotide sequence ID" value="NZ_CP020918.1"/>
</dbReference>
<dbReference type="InterPro" id="IPR006103">
    <property type="entry name" value="Glyco_hydro_2_cat"/>
</dbReference>
<proteinExistence type="inferred from homology"/>
<dbReference type="Pfam" id="PF02836">
    <property type="entry name" value="Glyco_hydro_2_C"/>
    <property type="match status" value="1"/>
</dbReference>
<evidence type="ECO:0000256" key="1">
    <source>
        <dbReference type="ARBA" id="ARBA00007401"/>
    </source>
</evidence>
<dbReference type="OrthoDB" id="9801077at2"/>
<dbReference type="InterPro" id="IPR008979">
    <property type="entry name" value="Galactose-bd-like_sf"/>
</dbReference>
<dbReference type="Pfam" id="PF02837">
    <property type="entry name" value="Glyco_hydro_2_N"/>
    <property type="match status" value="1"/>
</dbReference>
<dbReference type="InterPro" id="IPR013783">
    <property type="entry name" value="Ig-like_fold"/>
</dbReference>
<dbReference type="PRINTS" id="PR00132">
    <property type="entry name" value="GLHYDRLASE2"/>
</dbReference>
<accession>A0A2S1LG66</accession>
<keyword evidence="4" id="KW-0732">Signal</keyword>
<dbReference type="EMBL" id="CP020918">
    <property type="protein sequence ID" value="AWG22772.1"/>
    <property type="molecule type" value="Genomic_DNA"/>
</dbReference>
<dbReference type="PANTHER" id="PTHR42732">
    <property type="entry name" value="BETA-GALACTOSIDASE"/>
    <property type="match status" value="1"/>
</dbReference>
<keyword evidence="3" id="KW-0326">Glycosidase</keyword>
<name>A0A2S1LG66_9FLAO</name>
<dbReference type="InterPro" id="IPR006101">
    <property type="entry name" value="Glyco_hydro_2"/>
</dbReference>
<evidence type="ECO:0000259" key="5">
    <source>
        <dbReference type="Pfam" id="PF00703"/>
    </source>
</evidence>
<dbReference type="Gene3D" id="3.20.20.80">
    <property type="entry name" value="Glycosidases"/>
    <property type="match status" value="1"/>
</dbReference>
<evidence type="ECO:0000259" key="6">
    <source>
        <dbReference type="Pfam" id="PF02836"/>
    </source>
</evidence>
<dbReference type="InterPro" id="IPR006104">
    <property type="entry name" value="Glyco_hydro_2_N"/>
</dbReference>
<dbReference type="PANTHER" id="PTHR42732:SF1">
    <property type="entry name" value="BETA-MANNOSIDASE"/>
    <property type="match status" value="1"/>
</dbReference>
<feature type="domain" description="Glycoside hydrolase family 2 catalytic" evidence="6">
    <location>
        <begin position="300"/>
        <end position="588"/>
    </location>
</feature>
<dbReference type="AlphaFoldDB" id="A0A2S1LG66"/>
<feature type="chain" id="PRO_5015639236" description="Beta-galactosidase" evidence="4">
    <location>
        <begin position="19"/>
        <end position="675"/>
    </location>
</feature>
<feature type="domain" description="Glycosyl hydrolases family 2 sugar binding" evidence="7">
    <location>
        <begin position="48"/>
        <end position="177"/>
    </location>
</feature>
<feature type="signal peptide" evidence="4">
    <location>
        <begin position="1"/>
        <end position="18"/>
    </location>
</feature>
<dbReference type="InterPro" id="IPR051913">
    <property type="entry name" value="GH2_Domain-Containing"/>
</dbReference>
<dbReference type="Gene3D" id="2.60.40.10">
    <property type="entry name" value="Immunoglobulins"/>
    <property type="match status" value="2"/>
</dbReference>
<dbReference type="Pfam" id="PF00703">
    <property type="entry name" value="Glyco_hydro_2"/>
    <property type="match status" value="1"/>
</dbReference>
<dbReference type="InterPro" id="IPR036156">
    <property type="entry name" value="Beta-gal/glucu_dom_sf"/>
</dbReference>
<evidence type="ECO:0000313" key="9">
    <source>
        <dbReference type="Proteomes" id="UP000244527"/>
    </source>
</evidence>
<dbReference type="SUPFAM" id="SSF49785">
    <property type="entry name" value="Galactose-binding domain-like"/>
    <property type="match status" value="1"/>
</dbReference>
<dbReference type="GO" id="GO:0005975">
    <property type="term" value="P:carbohydrate metabolic process"/>
    <property type="evidence" value="ECO:0007669"/>
    <property type="project" value="InterPro"/>
</dbReference>
<dbReference type="SUPFAM" id="SSF49303">
    <property type="entry name" value="beta-Galactosidase/glucuronidase domain"/>
    <property type="match status" value="1"/>
</dbReference>